<accession>A0AAV8SAV9</accession>
<dbReference type="SFLD" id="SFLDG01604">
    <property type="entry name" value="Terpene_Cyclase_Like_1_C_Termi"/>
    <property type="match status" value="1"/>
</dbReference>
<dbReference type="PANTHER" id="PTHR31225">
    <property type="entry name" value="OS04G0344100 PROTEIN-RELATED"/>
    <property type="match status" value="1"/>
</dbReference>
<keyword evidence="4" id="KW-0456">Lyase</keyword>
<dbReference type="InterPro" id="IPR005630">
    <property type="entry name" value="Terpene_synthase_metal-bd"/>
</dbReference>
<dbReference type="CDD" id="cd00684">
    <property type="entry name" value="Terpene_cyclase_plant_C1"/>
    <property type="match status" value="1"/>
</dbReference>
<dbReference type="Pfam" id="PF03936">
    <property type="entry name" value="Terpene_synth_C"/>
    <property type="match status" value="1"/>
</dbReference>
<dbReference type="Proteomes" id="UP001159364">
    <property type="component" value="Linkage Group LG12"/>
</dbReference>
<dbReference type="SFLD" id="SFLDG01019">
    <property type="entry name" value="Terpene_Cyclase_Like_1_C_Termi"/>
    <property type="match status" value="1"/>
</dbReference>
<dbReference type="InterPro" id="IPR008949">
    <property type="entry name" value="Isoprenoid_synthase_dom_sf"/>
</dbReference>
<protein>
    <submittedName>
        <fullName evidence="7">Uncharacterized protein</fullName>
    </submittedName>
</protein>
<evidence type="ECO:0000256" key="2">
    <source>
        <dbReference type="ARBA" id="ARBA00022723"/>
    </source>
</evidence>
<dbReference type="SUPFAM" id="SSF48576">
    <property type="entry name" value="Terpenoid synthases"/>
    <property type="match status" value="1"/>
</dbReference>
<dbReference type="InterPro" id="IPR001906">
    <property type="entry name" value="Terpene_synth_N"/>
</dbReference>
<keyword evidence="8" id="KW-1185">Reference proteome</keyword>
<dbReference type="SUPFAM" id="SSF48239">
    <property type="entry name" value="Terpenoid cyclases/Protein prenyltransferases"/>
    <property type="match status" value="1"/>
</dbReference>
<dbReference type="InterPro" id="IPR034741">
    <property type="entry name" value="Terpene_cyclase-like_1_C"/>
</dbReference>
<dbReference type="InterPro" id="IPR008930">
    <property type="entry name" value="Terpenoid_cyclase/PrenylTrfase"/>
</dbReference>
<dbReference type="FunFam" id="1.10.600.10:FF:000007">
    <property type="entry name" value="Isoprene synthase, chloroplastic"/>
    <property type="match status" value="1"/>
</dbReference>
<comment type="caution">
    <text evidence="7">The sequence shown here is derived from an EMBL/GenBank/DDBJ whole genome shotgun (WGS) entry which is preliminary data.</text>
</comment>
<comment type="cofactor">
    <cofactor evidence="1">
        <name>Mg(2+)</name>
        <dbReference type="ChEBI" id="CHEBI:18420"/>
    </cofactor>
</comment>
<dbReference type="EMBL" id="JAIWQS010000012">
    <property type="protein sequence ID" value="KAJ8749366.1"/>
    <property type="molecule type" value="Genomic_DNA"/>
</dbReference>
<name>A0AAV8SAV9_9ROSI</name>
<dbReference type="PANTHER" id="PTHR31225:SF252">
    <property type="entry name" value="TERPENE SYNTHASE 12-RELATED"/>
    <property type="match status" value="1"/>
</dbReference>
<dbReference type="GO" id="GO:0016102">
    <property type="term" value="P:diterpenoid biosynthetic process"/>
    <property type="evidence" value="ECO:0007669"/>
    <property type="project" value="InterPro"/>
</dbReference>
<evidence type="ECO:0000256" key="1">
    <source>
        <dbReference type="ARBA" id="ARBA00001946"/>
    </source>
</evidence>
<dbReference type="Pfam" id="PF01397">
    <property type="entry name" value="Terpene_synth"/>
    <property type="match status" value="1"/>
</dbReference>
<dbReference type="GO" id="GO:0000287">
    <property type="term" value="F:magnesium ion binding"/>
    <property type="evidence" value="ECO:0007669"/>
    <property type="project" value="InterPro"/>
</dbReference>
<evidence type="ECO:0000313" key="8">
    <source>
        <dbReference type="Proteomes" id="UP001159364"/>
    </source>
</evidence>
<organism evidence="7 8">
    <name type="scientific">Erythroxylum novogranatense</name>
    <dbReference type="NCBI Taxonomy" id="1862640"/>
    <lineage>
        <taxon>Eukaryota</taxon>
        <taxon>Viridiplantae</taxon>
        <taxon>Streptophyta</taxon>
        <taxon>Embryophyta</taxon>
        <taxon>Tracheophyta</taxon>
        <taxon>Spermatophyta</taxon>
        <taxon>Magnoliopsida</taxon>
        <taxon>eudicotyledons</taxon>
        <taxon>Gunneridae</taxon>
        <taxon>Pentapetalae</taxon>
        <taxon>rosids</taxon>
        <taxon>fabids</taxon>
        <taxon>Malpighiales</taxon>
        <taxon>Erythroxylaceae</taxon>
        <taxon>Erythroxylum</taxon>
    </lineage>
</organism>
<evidence type="ECO:0000259" key="6">
    <source>
        <dbReference type="Pfam" id="PF03936"/>
    </source>
</evidence>
<dbReference type="AlphaFoldDB" id="A0AAV8SAV9"/>
<dbReference type="InterPro" id="IPR050148">
    <property type="entry name" value="Terpene_synthase-like"/>
</dbReference>
<sequence>MAQSLLNLAHLYQPLNRNHNAHPTHPSAIPLRSITNSSISSSSSTHISCSLTRQNSHSVNGRRPTNYQPTSWSYNFMQSLQTCNADLVYKDRAQKLEEEVRCMIHNVRAEPLAVLELIDDLERLGLSYRFKEEIKSVLHRFHSLGESILMADKSLYATALRFRLLRQHGYEVSQDVFKEYLVEGEGDPSACIRFNDEKEILSLYEASYLAYEGEEILEKIKALTSKILSKFQENTNPFITHALELPLRRRTHLLEARWYIEAYDQKHDANRELLELAKLNFNMVQSVLQRDLRETARWWKDLELAKNLSFSRDRLMECFFWTVGIIHEPQLASCRKGLTKVASFITVIDDVYDAYGTLEELEQFTDAVERWDINAVRDLPEYMKLCFLALYNTVNEMGYDILKEQGENVIPYLAKAWADLFKAFLQEAKWSHNKTMPSFQDYMENGWRSVSGTAILVHAYFLLGQTLSTQQLDYLINYNQLLSCSSSIFRLCNDLATSSAELARGESVNAISCYMFETGASEEQARQHISKLIDEAWKKLNKECNEQTIFAKPFLEAAINLARISQCTYHEGDSHGAPDAKSQTRVLSLIVQPISIEEQGTDYTISRTPNFTSHSRQLL</sequence>
<dbReference type="Gene3D" id="1.50.10.130">
    <property type="entry name" value="Terpene synthase, N-terminal domain"/>
    <property type="match status" value="1"/>
</dbReference>
<gene>
    <name evidence="7" type="ORF">K2173_018855</name>
</gene>
<dbReference type="InterPro" id="IPR036965">
    <property type="entry name" value="Terpene_synth_N_sf"/>
</dbReference>
<proteinExistence type="predicted"/>
<feature type="domain" description="Terpene synthase metal-binding" evidence="6">
    <location>
        <begin position="300"/>
        <end position="539"/>
    </location>
</feature>
<feature type="domain" description="Terpene synthase N-terminal" evidence="5">
    <location>
        <begin position="72"/>
        <end position="234"/>
    </location>
</feature>
<dbReference type="SFLD" id="SFLDS00005">
    <property type="entry name" value="Isoprenoid_Synthase_Type_I"/>
    <property type="match status" value="1"/>
</dbReference>
<evidence type="ECO:0000313" key="7">
    <source>
        <dbReference type="EMBL" id="KAJ8749366.1"/>
    </source>
</evidence>
<keyword evidence="3" id="KW-0460">Magnesium</keyword>
<evidence type="ECO:0000256" key="3">
    <source>
        <dbReference type="ARBA" id="ARBA00022842"/>
    </source>
</evidence>
<reference evidence="7 8" key="1">
    <citation type="submission" date="2021-09" db="EMBL/GenBank/DDBJ databases">
        <title>Genomic insights and catalytic innovation underlie evolution of tropane alkaloids biosynthesis.</title>
        <authorList>
            <person name="Wang Y.-J."/>
            <person name="Tian T."/>
            <person name="Huang J.-P."/>
            <person name="Huang S.-X."/>
        </authorList>
    </citation>
    <scope>NUCLEOTIDE SEQUENCE [LARGE SCALE GENOMIC DNA]</scope>
    <source>
        <strain evidence="7">KIB-2018</strain>
        <tissue evidence="7">Leaf</tissue>
    </source>
</reference>
<dbReference type="InterPro" id="IPR044814">
    <property type="entry name" value="Terpene_cyclase_plant_C1"/>
</dbReference>
<dbReference type="Gene3D" id="1.10.600.10">
    <property type="entry name" value="Farnesyl Diphosphate Synthase"/>
    <property type="match status" value="1"/>
</dbReference>
<evidence type="ECO:0000256" key="4">
    <source>
        <dbReference type="ARBA" id="ARBA00023239"/>
    </source>
</evidence>
<dbReference type="GO" id="GO:0010333">
    <property type="term" value="F:terpene synthase activity"/>
    <property type="evidence" value="ECO:0007669"/>
    <property type="project" value="InterPro"/>
</dbReference>
<keyword evidence="2" id="KW-0479">Metal-binding</keyword>
<evidence type="ECO:0000259" key="5">
    <source>
        <dbReference type="Pfam" id="PF01397"/>
    </source>
</evidence>